<dbReference type="NCBIfam" id="NF003465">
    <property type="entry name" value="PRK05089.1"/>
    <property type="match status" value="1"/>
</dbReference>
<evidence type="ECO:0000256" key="4">
    <source>
        <dbReference type="ARBA" id="ARBA00022989"/>
    </source>
</evidence>
<evidence type="ECO:0000256" key="3">
    <source>
        <dbReference type="ARBA" id="ARBA00022692"/>
    </source>
</evidence>
<keyword evidence="4 6" id="KW-1133">Transmembrane helix</keyword>
<dbReference type="SUPFAM" id="SSF110111">
    <property type="entry name" value="Ctag/Cox11"/>
    <property type="match status" value="1"/>
</dbReference>
<keyword evidence="5 6" id="KW-0472">Membrane</keyword>
<organism evidence="7 8">
    <name type="scientific">Hanseniaspora valbyensis NRRL Y-1626</name>
    <dbReference type="NCBI Taxonomy" id="766949"/>
    <lineage>
        <taxon>Eukaryota</taxon>
        <taxon>Fungi</taxon>
        <taxon>Dikarya</taxon>
        <taxon>Ascomycota</taxon>
        <taxon>Saccharomycotina</taxon>
        <taxon>Saccharomycetes</taxon>
        <taxon>Saccharomycodales</taxon>
        <taxon>Saccharomycodaceae</taxon>
        <taxon>Hanseniaspora</taxon>
    </lineage>
</organism>
<evidence type="ECO:0000256" key="1">
    <source>
        <dbReference type="ARBA" id="ARBA00004007"/>
    </source>
</evidence>
<dbReference type="GO" id="GO:0005507">
    <property type="term" value="F:copper ion binding"/>
    <property type="evidence" value="ECO:0007669"/>
    <property type="project" value="InterPro"/>
</dbReference>
<dbReference type="Pfam" id="PF04442">
    <property type="entry name" value="CtaG_Cox11"/>
    <property type="match status" value="1"/>
</dbReference>
<evidence type="ECO:0000313" key="7">
    <source>
        <dbReference type="EMBL" id="OBA28076.1"/>
    </source>
</evidence>
<comment type="function">
    <text evidence="1">Exerts its effect at some terminal stage of cytochrome c oxidase synthesis, probably by being involved in the insertion of the copper B into subunit I.</text>
</comment>
<reference evidence="8" key="1">
    <citation type="journal article" date="2016" name="Proc. Natl. Acad. Sci. U.S.A.">
        <title>Comparative genomics of biotechnologically important yeasts.</title>
        <authorList>
            <person name="Riley R."/>
            <person name="Haridas S."/>
            <person name="Wolfe K.H."/>
            <person name="Lopes M.R."/>
            <person name="Hittinger C.T."/>
            <person name="Goeker M."/>
            <person name="Salamov A.A."/>
            <person name="Wisecaver J.H."/>
            <person name="Long T.M."/>
            <person name="Calvey C.H."/>
            <person name="Aerts A.L."/>
            <person name="Barry K.W."/>
            <person name="Choi C."/>
            <person name="Clum A."/>
            <person name="Coughlan A.Y."/>
            <person name="Deshpande S."/>
            <person name="Douglass A.P."/>
            <person name="Hanson S.J."/>
            <person name="Klenk H.-P."/>
            <person name="LaButti K.M."/>
            <person name="Lapidus A."/>
            <person name="Lindquist E.A."/>
            <person name="Lipzen A.M."/>
            <person name="Meier-Kolthoff J.P."/>
            <person name="Ohm R.A."/>
            <person name="Otillar R.P."/>
            <person name="Pangilinan J.L."/>
            <person name="Peng Y."/>
            <person name="Rokas A."/>
            <person name="Rosa C.A."/>
            <person name="Scheuner C."/>
            <person name="Sibirny A.A."/>
            <person name="Slot J.C."/>
            <person name="Stielow J.B."/>
            <person name="Sun H."/>
            <person name="Kurtzman C.P."/>
            <person name="Blackwell M."/>
            <person name="Grigoriev I.V."/>
            <person name="Jeffries T.W."/>
        </authorList>
    </citation>
    <scope>NUCLEOTIDE SEQUENCE [LARGE SCALE GENOMIC DNA]</scope>
    <source>
        <strain evidence="8">NRRL Y-1626</strain>
    </source>
</reference>
<comment type="subcellular location">
    <subcellularLocation>
        <location evidence="2">Mitochondrion inner membrane</location>
        <topology evidence="2">Single-pass membrane protein</topology>
        <orientation evidence="2">Intermembrane side</orientation>
    </subcellularLocation>
</comment>
<name>A0A1B7TH76_9ASCO</name>
<dbReference type="Gene3D" id="2.60.370.10">
    <property type="entry name" value="Ctag/Cox11"/>
    <property type="match status" value="1"/>
</dbReference>
<sequence>MFFQSLKRGLFNNKLNFRINSKKFINYRSILKQQQNFNEREAYAKYLRQQKKDQNTRAITMLNYTTSTILVFFGLGYLSVPLYRALCARTGWGGTPITDKSNVTTDRLKPVDQDKRIKISFSCETSDILPWKMTPEQNEVYVLPGETALAFYKAKNNSDKDIIGMATYSITPAECAPYFNKIQCFCFEEQRLNAGEEVDMPVFFFIDPEFVNDSQMQKHNDIILHYCFFKANYSDNGAVTDPKDNPWANQIVDENGRVLQPVKTVNVRYDE</sequence>
<evidence type="ECO:0000313" key="8">
    <source>
        <dbReference type="Proteomes" id="UP000092321"/>
    </source>
</evidence>
<keyword evidence="8" id="KW-1185">Reference proteome</keyword>
<dbReference type="AlphaFoldDB" id="A0A1B7TH76"/>
<dbReference type="Proteomes" id="UP000092321">
    <property type="component" value="Unassembled WGS sequence"/>
</dbReference>
<proteinExistence type="inferred from homology"/>
<evidence type="ECO:0000256" key="5">
    <source>
        <dbReference type="ARBA" id="ARBA00023136"/>
    </source>
</evidence>
<evidence type="ECO:0000256" key="2">
    <source>
        <dbReference type="ARBA" id="ARBA00004243"/>
    </source>
</evidence>
<dbReference type="PANTHER" id="PTHR21320:SF3">
    <property type="entry name" value="CYTOCHROME C OXIDASE ASSEMBLY PROTEIN COX11, MITOCHONDRIAL-RELATED"/>
    <property type="match status" value="1"/>
</dbReference>
<dbReference type="FunFam" id="2.60.370.10:FF:000001">
    <property type="entry name" value="COX11 cytochrome c oxidase assembly homolog"/>
    <property type="match status" value="1"/>
</dbReference>
<accession>A0A1B7TH76</accession>
<dbReference type="HAMAP" id="MF_00155">
    <property type="entry name" value="CtaG"/>
    <property type="match status" value="1"/>
</dbReference>
<comment type="caution">
    <text evidence="7">The sequence shown here is derived from an EMBL/GenBank/DDBJ whole genome shotgun (WGS) entry which is preliminary data.</text>
</comment>
<protein>
    <submittedName>
        <fullName evidence="7">Uncharacterized protein</fullName>
    </submittedName>
</protein>
<dbReference type="PANTHER" id="PTHR21320">
    <property type="entry name" value="CYTOCHROME C OXIDASE ASSEMBLY PROTEIN COX11-RELATED"/>
    <property type="match status" value="1"/>
</dbReference>
<dbReference type="OrthoDB" id="1704689at2759"/>
<dbReference type="EMBL" id="LXPE01000005">
    <property type="protein sequence ID" value="OBA28076.1"/>
    <property type="molecule type" value="Genomic_DNA"/>
</dbReference>
<dbReference type="InterPro" id="IPR023471">
    <property type="entry name" value="CtaG/Cox11_dom_sf"/>
</dbReference>
<gene>
    <name evidence="7" type="ORF">HANVADRAFT_22293</name>
</gene>
<dbReference type="GO" id="GO:0005743">
    <property type="term" value="C:mitochondrial inner membrane"/>
    <property type="evidence" value="ECO:0007669"/>
    <property type="project" value="UniProtKB-SubCell"/>
</dbReference>
<dbReference type="InterPro" id="IPR007533">
    <property type="entry name" value="Cyt_c_oxidase_assmbl_CtaG"/>
</dbReference>
<feature type="transmembrane region" description="Helical" evidence="6">
    <location>
        <begin position="58"/>
        <end position="80"/>
    </location>
</feature>
<evidence type="ECO:0000256" key="6">
    <source>
        <dbReference type="SAM" id="Phobius"/>
    </source>
</evidence>
<keyword evidence="3 6" id="KW-0812">Transmembrane</keyword>
<dbReference type="GO" id="GO:0005759">
    <property type="term" value="C:mitochondrial matrix"/>
    <property type="evidence" value="ECO:0007669"/>
    <property type="project" value="UniProtKB-ARBA"/>
</dbReference>